<evidence type="ECO:0000313" key="12">
    <source>
        <dbReference type="Proteomes" id="UP000712281"/>
    </source>
</evidence>
<evidence type="ECO:0000256" key="10">
    <source>
        <dbReference type="RuleBase" id="RU361143"/>
    </source>
</evidence>
<evidence type="ECO:0000256" key="7">
    <source>
        <dbReference type="ARBA" id="ARBA00022824"/>
    </source>
</evidence>
<keyword evidence="7 10" id="KW-0256">Endoplasmic reticulum</keyword>
<comment type="caution">
    <text evidence="11">The sequence shown here is derived from an EMBL/GenBank/DDBJ whole genome shotgun (WGS) entry which is preliminary data.</text>
</comment>
<dbReference type="EMBL" id="QGKW02001988">
    <property type="protein sequence ID" value="KAF2550615.1"/>
    <property type="molecule type" value="Genomic_DNA"/>
</dbReference>
<keyword evidence="6" id="KW-0732">Signal</keyword>
<comment type="similarity">
    <text evidence="4 10">Belongs to the OST1 family.</text>
</comment>
<dbReference type="AlphaFoldDB" id="A0A8S9GW78"/>
<evidence type="ECO:0000256" key="9">
    <source>
        <dbReference type="ARBA" id="ARBA00023136"/>
    </source>
</evidence>
<reference evidence="11" key="1">
    <citation type="submission" date="2019-12" db="EMBL/GenBank/DDBJ databases">
        <title>Genome sequencing and annotation of Brassica cretica.</title>
        <authorList>
            <person name="Studholme D.J."/>
            <person name="Sarris P.F."/>
        </authorList>
    </citation>
    <scope>NUCLEOTIDE SEQUENCE</scope>
    <source>
        <strain evidence="11">PFS-001/15</strain>
        <tissue evidence="11">Leaf</tissue>
    </source>
</reference>
<proteinExistence type="inferred from homology"/>
<comment type="pathway">
    <text evidence="3 10">Protein modification; protein glycosylation.</text>
</comment>
<gene>
    <name evidence="11" type="ORF">F2Q68_00037526</name>
</gene>
<comment type="subunit">
    <text evidence="10">Component of the oligosaccharyltransferase (OST) complex.</text>
</comment>
<dbReference type="Pfam" id="PF04597">
    <property type="entry name" value="Ribophorin_I"/>
    <property type="match status" value="1"/>
</dbReference>
<comment type="subcellular location">
    <subcellularLocation>
        <location evidence="2 10">Endoplasmic reticulum membrane</location>
        <topology evidence="2 10">Single-pass type I membrane protein</topology>
    </subcellularLocation>
</comment>
<dbReference type="GO" id="GO:0008250">
    <property type="term" value="C:oligosaccharyltransferase complex"/>
    <property type="evidence" value="ECO:0007669"/>
    <property type="project" value="UniProtKB-UniRule"/>
</dbReference>
<dbReference type="PANTHER" id="PTHR21049">
    <property type="entry name" value="RIBOPHORIN I"/>
    <property type="match status" value="1"/>
</dbReference>
<name>A0A8S9GW78_BRACR</name>
<evidence type="ECO:0000313" key="11">
    <source>
        <dbReference type="EMBL" id="KAF2550615.1"/>
    </source>
</evidence>
<evidence type="ECO:0000256" key="5">
    <source>
        <dbReference type="ARBA" id="ARBA00022692"/>
    </source>
</evidence>
<organism evidence="11 12">
    <name type="scientific">Brassica cretica</name>
    <name type="common">Mustard</name>
    <dbReference type="NCBI Taxonomy" id="69181"/>
    <lineage>
        <taxon>Eukaryota</taxon>
        <taxon>Viridiplantae</taxon>
        <taxon>Streptophyta</taxon>
        <taxon>Embryophyta</taxon>
        <taxon>Tracheophyta</taxon>
        <taxon>Spermatophyta</taxon>
        <taxon>Magnoliopsida</taxon>
        <taxon>eudicotyledons</taxon>
        <taxon>Gunneridae</taxon>
        <taxon>Pentapetalae</taxon>
        <taxon>rosids</taxon>
        <taxon>malvids</taxon>
        <taxon>Brassicales</taxon>
        <taxon>Brassicaceae</taxon>
        <taxon>Brassiceae</taxon>
        <taxon>Brassica</taxon>
    </lineage>
</organism>
<evidence type="ECO:0000256" key="8">
    <source>
        <dbReference type="ARBA" id="ARBA00022989"/>
    </source>
</evidence>
<evidence type="ECO:0000256" key="6">
    <source>
        <dbReference type="ARBA" id="ARBA00022729"/>
    </source>
</evidence>
<keyword evidence="5 10" id="KW-0812">Transmembrane</keyword>
<keyword evidence="8 10" id="KW-1133">Transmembrane helix</keyword>
<sequence length="93" mass="10789">MVLCRQVKYSYLDIVGRTVVVLQKDNVVPTHNVPFQVYYTFKPIYMLAEPLMLVSAFFFVFVTSLADGRTLELDLAIRQAKSRRRNLFNGIEL</sequence>
<protein>
    <recommendedName>
        <fullName evidence="10">Dolichyl-diphosphooligosaccharide--protein glycosyltransferase subunit 1</fullName>
    </recommendedName>
</protein>
<dbReference type="Proteomes" id="UP000712281">
    <property type="component" value="Unassembled WGS sequence"/>
</dbReference>
<evidence type="ECO:0000256" key="2">
    <source>
        <dbReference type="ARBA" id="ARBA00004115"/>
    </source>
</evidence>
<evidence type="ECO:0000256" key="1">
    <source>
        <dbReference type="ARBA" id="ARBA00002791"/>
    </source>
</evidence>
<feature type="transmembrane region" description="Helical" evidence="10">
    <location>
        <begin position="44"/>
        <end position="66"/>
    </location>
</feature>
<dbReference type="PANTHER" id="PTHR21049:SF2">
    <property type="entry name" value="DOLICHYL-DIPHOSPHOOLIGOSACCHARIDE--PROTEIN GLYCOSYLTRANSFERASE SUBUNIT 1B"/>
    <property type="match status" value="1"/>
</dbReference>
<keyword evidence="9 10" id="KW-0472">Membrane</keyword>
<evidence type="ECO:0000256" key="3">
    <source>
        <dbReference type="ARBA" id="ARBA00004922"/>
    </source>
</evidence>
<accession>A0A8S9GW78</accession>
<dbReference type="GO" id="GO:0018279">
    <property type="term" value="P:protein N-linked glycosylation via asparagine"/>
    <property type="evidence" value="ECO:0007669"/>
    <property type="project" value="TreeGrafter"/>
</dbReference>
<dbReference type="InterPro" id="IPR007676">
    <property type="entry name" value="Ribophorin_I"/>
</dbReference>
<comment type="function">
    <text evidence="1 10">Subunit of the oligosaccharyl transferase (OST) complex that catalyzes the initial transfer of a defined glycan (Glc(3)Man(9)GlcNAc(2) in eukaryotes) from the lipid carrier dolichol-pyrophosphate to an asparagine residue within an Asn-X-Ser/Thr consensus motif in nascent polypeptide chains, the first step in protein N-glycosylation. N-glycosylation occurs cotranslationally and the complex associates with the Sec61 complex at the channel-forming translocon complex that mediates protein translocation across the endoplasmic reticulum (ER). All subunits are required for a maximal enzyme activity.</text>
</comment>
<evidence type="ECO:0000256" key="4">
    <source>
        <dbReference type="ARBA" id="ARBA00008905"/>
    </source>
</evidence>